<dbReference type="OrthoDB" id="9402762at2759"/>
<dbReference type="Proteomes" id="UP000242180">
    <property type="component" value="Unassembled WGS sequence"/>
</dbReference>
<evidence type="ECO:0000313" key="3">
    <source>
        <dbReference type="Proteomes" id="UP000242180"/>
    </source>
</evidence>
<comment type="caution">
    <text evidence="2">The sequence shown here is derived from an EMBL/GenBank/DDBJ whole genome shotgun (WGS) entry which is preliminary data.</text>
</comment>
<organism evidence="2 3">
    <name type="scientific">Syncephalastrum racemosum</name>
    <name type="common">Filamentous fungus</name>
    <dbReference type="NCBI Taxonomy" id="13706"/>
    <lineage>
        <taxon>Eukaryota</taxon>
        <taxon>Fungi</taxon>
        <taxon>Fungi incertae sedis</taxon>
        <taxon>Mucoromycota</taxon>
        <taxon>Mucoromycotina</taxon>
        <taxon>Mucoromycetes</taxon>
        <taxon>Mucorales</taxon>
        <taxon>Syncephalastraceae</taxon>
        <taxon>Syncephalastrum</taxon>
    </lineage>
</organism>
<sequence length="583" mass="65961">MQDAVTACLQATKQQQPSQLDGIKELATTHIGPYAGSENALAIELGEGRMDWRRGALEVVFRRKALDLVRSLPEDNDEHFDQIYKCLDLSLACAELDYLDAIIPLTLIEEVLDAHSLVGCERIFSYLEKRKEKLIANMIPGKGKALVLLRTCNELLRRLSKERNTVFCGRILMFLANSFPLCERSGVNVRGEFNTELVQYDSDEEVDADSDMTEEQKTFYKRFWSTRKYYNDPPQIFQNENFNELQEGLNAVLDKFTDIMEREQAMAGAPKAENVEHVGMKRQRSSSSPMNLDKDASEVMLDEINQEYHFPRLLSSRKLLDLQTLTLLQYLNGFSEKEKERTQKILSEQGKKHSLTVPAFTLEGDQLSWVVQTRSKMLKLLRAIKPDGEVYTNIVLRLLHHEHNWILWKASGCPDFEKKPLSAKMLSDLVNAKRPRTQASLNTYRFSYGNPEMTAMYGTERTPLAQVMQSRARAPEPLQVIETALAEVKAADTIQEKYNIANGALFHATRMMLNQCPVLVPKLYIAKREAWKAMKEKTASEANGTGAGAGTSGGSDHATQAHVDVEVQVLEKARQLIRGDPAP</sequence>
<dbReference type="GO" id="GO:0003746">
    <property type="term" value="F:translation elongation factor activity"/>
    <property type="evidence" value="ECO:0007669"/>
    <property type="project" value="UniProtKB-KW"/>
</dbReference>
<dbReference type="GO" id="GO:0000445">
    <property type="term" value="C:THO complex part of transcription export complex"/>
    <property type="evidence" value="ECO:0007669"/>
    <property type="project" value="TreeGrafter"/>
</dbReference>
<dbReference type="OMA" id="ETNTVFC"/>
<feature type="region of interest" description="Disordered" evidence="1">
    <location>
        <begin position="536"/>
        <end position="560"/>
    </location>
</feature>
<evidence type="ECO:0000313" key="2">
    <source>
        <dbReference type="EMBL" id="ORZ03858.1"/>
    </source>
</evidence>
<dbReference type="InParanoid" id="A0A1X2HXN8"/>
<dbReference type="InterPro" id="IPR021861">
    <property type="entry name" value="THO_THOC1"/>
</dbReference>
<dbReference type="EMBL" id="MCGN01000001">
    <property type="protein sequence ID" value="ORZ03858.1"/>
    <property type="molecule type" value="Genomic_DNA"/>
</dbReference>
<dbReference type="Pfam" id="PF11957">
    <property type="entry name" value="efThoc1"/>
    <property type="match status" value="1"/>
</dbReference>
<keyword evidence="2" id="KW-0648">Protein biosynthesis</keyword>
<dbReference type="STRING" id="13706.A0A1X2HXN8"/>
<dbReference type="FunCoup" id="A0A1X2HXN8">
    <property type="interactions" value="638"/>
</dbReference>
<keyword evidence="3" id="KW-1185">Reference proteome</keyword>
<dbReference type="AlphaFoldDB" id="A0A1X2HXN8"/>
<reference evidence="2 3" key="1">
    <citation type="submission" date="2016-07" db="EMBL/GenBank/DDBJ databases">
        <title>Pervasive Adenine N6-methylation of Active Genes in Fungi.</title>
        <authorList>
            <consortium name="DOE Joint Genome Institute"/>
            <person name="Mondo S.J."/>
            <person name="Dannebaum R.O."/>
            <person name="Kuo R.C."/>
            <person name="Labutti K."/>
            <person name="Haridas S."/>
            <person name="Kuo A."/>
            <person name="Salamov A."/>
            <person name="Ahrendt S.R."/>
            <person name="Lipzen A."/>
            <person name="Sullivan W."/>
            <person name="Andreopoulos W.B."/>
            <person name="Clum A."/>
            <person name="Lindquist E."/>
            <person name="Daum C."/>
            <person name="Ramamoorthy G.K."/>
            <person name="Gryganskyi A."/>
            <person name="Culley D."/>
            <person name="Magnuson J.K."/>
            <person name="James T.Y."/>
            <person name="O'Malley M.A."/>
            <person name="Stajich J.E."/>
            <person name="Spatafora J.W."/>
            <person name="Visel A."/>
            <person name="Grigoriev I.V."/>
        </authorList>
    </citation>
    <scope>NUCLEOTIDE SEQUENCE [LARGE SCALE GENOMIC DNA]</scope>
    <source>
        <strain evidence="2 3">NRRL 2496</strain>
    </source>
</reference>
<protein>
    <submittedName>
        <fullName evidence="2">THO complex subunit 1 transcription elongation factor-domain-containing protein</fullName>
    </submittedName>
</protein>
<evidence type="ECO:0000256" key="1">
    <source>
        <dbReference type="SAM" id="MobiDB-lite"/>
    </source>
</evidence>
<dbReference type="PANTHER" id="PTHR13265:SF0">
    <property type="entry name" value="HPR1"/>
    <property type="match status" value="1"/>
</dbReference>
<name>A0A1X2HXN8_SYNRA</name>
<accession>A0A1X2HXN8</accession>
<proteinExistence type="predicted"/>
<dbReference type="PANTHER" id="PTHR13265">
    <property type="entry name" value="THO COMPLEX SUBUNIT 1"/>
    <property type="match status" value="1"/>
</dbReference>
<gene>
    <name evidence="2" type="ORF">BCR43DRAFT_501652</name>
</gene>
<dbReference type="GO" id="GO:0006406">
    <property type="term" value="P:mRNA export from nucleus"/>
    <property type="evidence" value="ECO:0007669"/>
    <property type="project" value="TreeGrafter"/>
</dbReference>
<keyword evidence="2" id="KW-0251">Elongation factor</keyword>